<sequence>KCSRSTQSGTEVAFDCLVRNFSRQSSAFDFLFVTGASESTAGSFGSQHTSVKILPNEFWKVSGRVLKAYPYQTPLF</sequence>
<protein>
    <submittedName>
        <fullName evidence="1">Uncharacterized protein</fullName>
    </submittedName>
</protein>
<accession>A0A0K2V2I4</accession>
<name>A0A0K2V2I4_LEPSM</name>
<evidence type="ECO:0000313" key="1">
    <source>
        <dbReference type="EMBL" id="CDW44709.1"/>
    </source>
</evidence>
<feature type="non-terminal residue" evidence="1">
    <location>
        <position position="1"/>
    </location>
</feature>
<proteinExistence type="predicted"/>
<dbReference type="AlphaFoldDB" id="A0A0K2V2I4"/>
<dbReference type="EMBL" id="HACA01027348">
    <property type="protein sequence ID" value="CDW44709.1"/>
    <property type="molecule type" value="Transcribed_RNA"/>
</dbReference>
<reference evidence="1" key="1">
    <citation type="submission" date="2014-05" db="EMBL/GenBank/DDBJ databases">
        <authorList>
            <person name="Chronopoulou M."/>
        </authorList>
    </citation>
    <scope>NUCLEOTIDE SEQUENCE</scope>
    <source>
        <tissue evidence="1">Whole organism</tissue>
    </source>
</reference>
<organism evidence="1">
    <name type="scientific">Lepeophtheirus salmonis</name>
    <name type="common">Salmon louse</name>
    <name type="synonym">Caligus salmonis</name>
    <dbReference type="NCBI Taxonomy" id="72036"/>
    <lineage>
        <taxon>Eukaryota</taxon>
        <taxon>Metazoa</taxon>
        <taxon>Ecdysozoa</taxon>
        <taxon>Arthropoda</taxon>
        <taxon>Crustacea</taxon>
        <taxon>Multicrustacea</taxon>
        <taxon>Hexanauplia</taxon>
        <taxon>Copepoda</taxon>
        <taxon>Siphonostomatoida</taxon>
        <taxon>Caligidae</taxon>
        <taxon>Lepeophtheirus</taxon>
    </lineage>
</organism>